<organism evidence="2 3">
    <name type="scientific">Desulfofundulus salinus</name>
    <dbReference type="NCBI Taxonomy" id="2419843"/>
    <lineage>
        <taxon>Bacteria</taxon>
        <taxon>Bacillati</taxon>
        <taxon>Bacillota</taxon>
        <taxon>Clostridia</taxon>
        <taxon>Eubacteriales</taxon>
        <taxon>Peptococcaceae</taxon>
        <taxon>Desulfofundulus</taxon>
    </lineage>
</organism>
<dbReference type="Pfam" id="PF01314">
    <property type="entry name" value="AFOR_C"/>
    <property type="match status" value="1"/>
</dbReference>
<evidence type="ECO:0000313" key="2">
    <source>
        <dbReference type="EMBL" id="RKO67811.1"/>
    </source>
</evidence>
<evidence type="ECO:0000259" key="1">
    <source>
        <dbReference type="Pfam" id="PF01314"/>
    </source>
</evidence>
<dbReference type="GO" id="GO:0016625">
    <property type="term" value="F:oxidoreductase activity, acting on the aldehyde or oxo group of donors, iron-sulfur protein as acceptor"/>
    <property type="evidence" value="ECO:0007669"/>
    <property type="project" value="InterPro"/>
</dbReference>
<proteinExistence type="predicted"/>
<keyword evidence="3" id="KW-1185">Reference proteome</keyword>
<feature type="domain" description="Aldehyde ferredoxin oxidoreductase C-terminal" evidence="1">
    <location>
        <begin position="2"/>
        <end position="52"/>
    </location>
</feature>
<dbReference type="InterPro" id="IPR001203">
    <property type="entry name" value="OxRdtase_Ald_Fedxn_C"/>
</dbReference>
<protein>
    <recommendedName>
        <fullName evidence="1">Aldehyde ferredoxin oxidoreductase C-terminal domain-containing protein</fullName>
    </recommendedName>
</protein>
<gene>
    <name evidence="2" type="ORF">D7024_13240</name>
</gene>
<dbReference type="Gene3D" id="1.10.599.10">
    <property type="entry name" value="Aldehyde Ferredoxin Oxidoreductase Protein, subunit A, domain 3"/>
    <property type="match status" value="1"/>
</dbReference>
<sequence length="53" mass="6157">MRIFREPMTSASTSDKIIPEGQSHSMLQEYYALRGWDRNSRPCTRQLQELGLA</sequence>
<dbReference type="GO" id="GO:0009055">
    <property type="term" value="F:electron transfer activity"/>
    <property type="evidence" value="ECO:0007669"/>
    <property type="project" value="InterPro"/>
</dbReference>
<accession>A0A494WXF3</accession>
<dbReference type="SUPFAM" id="SSF48310">
    <property type="entry name" value="Aldehyde ferredoxin oxidoreductase, C-terminal domains"/>
    <property type="match status" value="1"/>
</dbReference>
<evidence type="ECO:0000313" key="3">
    <source>
        <dbReference type="Proteomes" id="UP000271256"/>
    </source>
</evidence>
<dbReference type="Proteomes" id="UP000271256">
    <property type="component" value="Unassembled WGS sequence"/>
</dbReference>
<name>A0A494WXF3_9FIRM</name>
<dbReference type="InterPro" id="IPR036021">
    <property type="entry name" value="Tungsten_al_ferr_oxy-like_C"/>
</dbReference>
<comment type="caution">
    <text evidence="2">The sequence shown here is derived from an EMBL/GenBank/DDBJ whole genome shotgun (WGS) entry which is preliminary data.</text>
</comment>
<reference evidence="2 3" key="1">
    <citation type="submission" date="2018-10" db="EMBL/GenBank/DDBJ databases">
        <authorList>
            <person name="Grouzdev D.S."/>
            <person name="Krutkina M.S."/>
            <person name="Tourova T.P."/>
            <person name="Nazina T.N."/>
        </authorList>
    </citation>
    <scope>NUCLEOTIDE SEQUENCE [LARGE SCALE GENOMIC DNA]</scope>
    <source>
        <strain evidence="2 3">435</strain>
    </source>
</reference>
<dbReference type="InterPro" id="IPR013985">
    <property type="entry name" value="Ald_Fedxn_OxRdtase_dom3"/>
</dbReference>
<dbReference type="EMBL" id="RBWE01000001">
    <property type="protein sequence ID" value="RKO67811.1"/>
    <property type="molecule type" value="Genomic_DNA"/>
</dbReference>
<dbReference type="AlphaFoldDB" id="A0A494WXF3"/>
<dbReference type="RefSeq" id="WP_121452206.1">
    <property type="nucleotide sequence ID" value="NZ_RBWE01000001.1"/>
</dbReference>
<dbReference type="GO" id="GO:0051536">
    <property type="term" value="F:iron-sulfur cluster binding"/>
    <property type="evidence" value="ECO:0007669"/>
    <property type="project" value="InterPro"/>
</dbReference>